<dbReference type="RefSeq" id="WP_201952373.1">
    <property type="nucleotide sequence ID" value="NZ_JAERRJ010000010.1"/>
</dbReference>
<sequence length="235" mass="24387">MVVDTGFVTGSDRVVQVLGSAPIPPVERHPAGIGIDWLRAHVARFCDGSAHVRRRALVVAELDRLDGAILRERAGALAAEPLAHIRVLADCLGLSDVSPEAVEVVGAHYLPPAAPTPAADQAVAELVRACGGVADERTAARICVLVQACASVRALVGNAERCAGGGSPEQVLDRTLRDDPPIRRTRRMIGGVVAEVDLDGLPFGAGPHACPGRDPALALATGMLAGRAARRGDHE</sequence>
<dbReference type="InterPro" id="IPR036396">
    <property type="entry name" value="Cyt_P450_sf"/>
</dbReference>
<proteinExistence type="predicted"/>
<comment type="caution">
    <text evidence="1">The sequence shown here is derived from an EMBL/GenBank/DDBJ whole genome shotgun (WGS) entry which is preliminary data.</text>
</comment>
<protein>
    <recommendedName>
        <fullName evidence="3">Cytochrome P450</fullName>
    </recommendedName>
</protein>
<organism evidence="1 2">
    <name type="scientific">Nocardia acididurans</name>
    <dbReference type="NCBI Taxonomy" id="2802282"/>
    <lineage>
        <taxon>Bacteria</taxon>
        <taxon>Bacillati</taxon>
        <taxon>Actinomycetota</taxon>
        <taxon>Actinomycetes</taxon>
        <taxon>Mycobacteriales</taxon>
        <taxon>Nocardiaceae</taxon>
        <taxon>Nocardia</taxon>
    </lineage>
</organism>
<dbReference type="InterPro" id="IPR017972">
    <property type="entry name" value="Cyt_P450_CS"/>
</dbReference>
<keyword evidence="2" id="KW-1185">Reference proteome</keyword>
<accession>A0ABS1MCQ9</accession>
<reference evidence="1 2" key="1">
    <citation type="submission" date="2021-01" db="EMBL/GenBank/DDBJ databases">
        <title>WGS of actinomycetes isolated from Thailand.</title>
        <authorList>
            <person name="Thawai C."/>
        </authorList>
    </citation>
    <scope>NUCLEOTIDE SEQUENCE [LARGE SCALE GENOMIC DNA]</scope>
    <source>
        <strain evidence="1 2">LPG 2</strain>
    </source>
</reference>
<dbReference type="Proteomes" id="UP000602198">
    <property type="component" value="Unassembled WGS sequence"/>
</dbReference>
<evidence type="ECO:0000313" key="2">
    <source>
        <dbReference type="Proteomes" id="UP000602198"/>
    </source>
</evidence>
<gene>
    <name evidence="1" type="ORF">JK358_26875</name>
</gene>
<dbReference type="SUPFAM" id="SSF48264">
    <property type="entry name" value="Cytochrome P450"/>
    <property type="match status" value="1"/>
</dbReference>
<dbReference type="EMBL" id="JAERRJ010000010">
    <property type="protein sequence ID" value="MBL1078034.1"/>
    <property type="molecule type" value="Genomic_DNA"/>
</dbReference>
<dbReference type="PROSITE" id="PS00086">
    <property type="entry name" value="CYTOCHROME_P450"/>
    <property type="match status" value="1"/>
</dbReference>
<evidence type="ECO:0008006" key="3">
    <source>
        <dbReference type="Google" id="ProtNLM"/>
    </source>
</evidence>
<evidence type="ECO:0000313" key="1">
    <source>
        <dbReference type="EMBL" id="MBL1078034.1"/>
    </source>
</evidence>
<name>A0ABS1MCQ9_9NOCA</name>